<evidence type="ECO:0000313" key="2">
    <source>
        <dbReference type="EMBL" id="VIO55638.1"/>
    </source>
</evidence>
<reference evidence="1" key="2">
    <citation type="submission" date="2021-03" db="EMBL/GenBank/DDBJ databases">
        <authorList>
            <person name="Alouane T."/>
            <person name="Langin T."/>
            <person name="Bonhomme L."/>
        </authorList>
    </citation>
    <scope>NUCLEOTIDE SEQUENCE</scope>
    <source>
        <strain evidence="1">MDC_Fg202</strain>
    </source>
</reference>
<protein>
    <submittedName>
        <fullName evidence="2">Uncharacterized protein</fullName>
    </submittedName>
</protein>
<name>A0A4E9DY80_GIBZA</name>
<evidence type="ECO:0000313" key="1">
    <source>
        <dbReference type="EMBL" id="CAG1962338.1"/>
    </source>
</evidence>
<organism evidence="2">
    <name type="scientific">Gibberella zeae</name>
    <name type="common">Wheat head blight fungus</name>
    <name type="synonym">Fusarium graminearum</name>
    <dbReference type="NCBI Taxonomy" id="5518"/>
    <lineage>
        <taxon>Eukaryota</taxon>
        <taxon>Fungi</taxon>
        <taxon>Dikarya</taxon>
        <taxon>Ascomycota</taxon>
        <taxon>Pezizomycotina</taxon>
        <taxon>Sordariomycetes</taxon>
        <taxon>Hypocreomycetidae</taxon>
        <taxon>Hypocreales</taxon>
        <taxon>Nectriaceae</taxon>
        <taxon>Fusarium</taxon>
    </lineage>
</organism>
<dbReference type="AlphaFoldDB" id="A0A4E9DY80"/>
<dbReference type="EMBL" id="CAJPIJ010000001">
    <property type="protein sequence ID" value="CAG1962338.1"/>
    <property type="molecule type" value="Genomic_DNA"/>
</dbReference>
<gene>
    <name evidence="2" type="ORF">FUG_LOCUS170529</name>
    <name evidence="1" type="ORF">MDCFG202_LOCUS24</name>
</gene>
<dbReference type="EMBL" id="CAAKMV010000120">
    <property type="protein sequence ID" value="VIO55638.1"/>
    <property type="molecule type" value="Genomic_DNA"/>
</dbReference>
<proteinExistence type="predicted"/>
<accession>A0A4E9DY80</accession>
<sequence length="164" mass="18918">MSFHEQQLYDFWWRISEARQTALPGDTIPCQTLCNRRTATFVFERICYGLTLFNPEQTKYIQVLILSTIGCFKAFSWNPDLRNSCMSNAHFAPSLGCHLSLRPLGDKQSYPPVSYDLVAQTSLCKHIYGYRYFIGAEPFHIAKDHARVRVHGTSEAYPVSWDEI</sequence>
<dbReference type="Proteomes" id="UP000746612">
    <property type="component" value="Unassembled WGS sequence"/>
</dbReference>
<reference evidence="2" key="1">
    <citation type="submission" date="2019-04" db="EMBL/GenBank/DDBJ databases">
        <authorList>
            <person name="Melise S."/>
            <person name="Noan J."/>
            <person name="Okalmin O."/>
        </authorList>
    </citation>
    <scope>NUCLEOTIDE SEQUENCE</scope>
    <source>
        <strain evidence="2">FN9</strain>
    </source>
</reference>